<name>A0A4Y9XVC4_9AGAM</name>
<feature type="compositionally biased region" description="Low complexity" evidence="1">
    <location>
        <begin position="16"/>
        <end position="25"/>
    </location>
</feature>
<sequence length="135" mass="14230">MPVKNHRPGLVRTHSRSSSGGSRAALNLQITQKDSIQPKTEKGAKRPGHAYETGTRSASRTGSALRVQSKEHVANLPPRRAPTPHANRPGAGGGKQKPGFTLASPGSDDEDEWISSESGAATPNRPDEGSDESES</sequence>
<evidence type="ECO:0000256" key="1">
    <source>
        <dbReference type="SAM" id="MobiDB-lite"/>
    </source>
</evidence>
<evidence type="ECO:0000313" key="3">
    <source>
        <dbReference type="Proteomes" id="UP000298327"/>
    </source>
</evidence>
<feature type="region of interest" description="Disordered" evidence="1">
    <location>
        <begin position="1"/>
        <end position="135"/>
    </location>
</feature>
<dbReference type="OrthoDB" id="3219024at2759"/>
<keyword evidence="3" id="KW-1185">Reference proteome</keyword>
<feature type="compositionally biased region" description="Polar residues" evidence="1">
    <location>
        <begin position="28"/>
        <end position="38"/>
    </location>
</feature>
<dbReference type="STRING" id="205917.A0A4Y9XVC4"/>
<evidence type="ECO:0000313" key="2">
    <source>
        <dbReference type="EMBL" id="TFY53373.1"/>
    </source>
</evidence>
<organism evidence="2 3">
    <name type="scientific">Dentipellis fragilis</name>
    <dbReference type="NCBI Taxonomy" id="205917"/>
    <lineage>
        <taxon>Eukaryota</taxon>
        <taxon>Fungi</taxon>
        <taxon>Dikarya</taxon>
        <taxon>Basidiomycota</taxon>
        <taxon>Agaricomycotina</taxon>
        <taxon>Agaricomycetes</taxon>
        <taxon>Russulales</taxon>
        <taxon>Hericiaceae</taxon>
        <taxon>Dentipellis</taxon>
    </lineage>
</organism>
<dbReference type="EMBL" id="SEOQ01001162">
    <property type="protein sequence ID" value="TFY53373.1"/>
    <property type="molecule type" value="Genomic_DNA"/>
</dbReference>
<feature type="compositionally biased region" description="Basic residues" evidence="1">
    <location>
        <begin position="1"/>
        <end position="15"/>
    </location>
</feature>
<dbReference type="AlphaFoldDB" id="A0A4Y9XVC4"/>
<protein>
    <submittedName>
        <fullName evidence="2">Uncharacterized protein</fullName>
    </submittedName>
</protein>
<dbReference type="Proteomes" id="UP000298327">
    <property type="component" value="Unassembled WGS sequence"/>
</dbReference>
<reference evidence="2 3" key="1">
    <citation type="submission" date="2019-02" db="EMBL/GenBank/DDBJ databases">
        <title>Genome sequencing of the rare red list fungi Dentipellis fragilis.</title>
        <authorList>
            <person name="Buettner E."/>
            <person name="Kellner H."/>
        </authorList>
    </citation>
    <scope>NUCLEOTIDE SEQUENCE [LARGE SCALE GENOMIC DNA]</scope>
    <source>
        <strain evidence="2 3">DSM 105465</strain>
    </source>
</reference>
<accession>A0A4Y9XVC4</accession>
<comment type="caution">
    <text evidence="2">The sequence shown here is derived from an EMBL/GenBank/DDBJ whole genome shotgun (WGS) entry which is preliminary data.</text>
</comment>
<gene>
    <name evidence="2" type="ORF">EVG20_g10146</name>
</gene>
<proteinExistence type="predicted"/>